<gene>
    <name evidence="1" type="ORF">I6I53_09660</name>
</gene>
<dbReference type="Proteomes" id="UP000595320">
    <property type="component" value="Chromosome"/>
</dbReference>
<evidence type="ECO:0000313" key="1">
    <source>
        <dbReference type="EMBL" id="QQT85204.1"/>
    </source>
</evidence>
<dbReference type="AlphaFoldDB" id="A0A7T9UG28"/>
<sequence length="59" mass="6673">MDIQHTRVTVEINHDVQFSRFHEGEQKGGVQPLAPEVIAIVKAQLEDALLHLEELASRK</sequence>
<dbReference type="RefSeq" id="WP_004998789.1">
    <property type="nucleotide sequence ID" value="NZ_BKWV01000011.1"/>
</dbReference>
<protein>
    <submittedName>
        <fullName evidence="1">Uncharacterized protein</fullName>
    </submittedName>
</protein>
<dbReference type="EMBL" id="CP068176">
    <property type="protein sequence ID" value="QQT85204.1"/>
    <property type="molecule type" value="Genomic_DNA"/>
</dbReference>
<evidence type="ECO:0000313" key="2">
    <source>
        <dbReference type="Proteomes" id="UP000595320"/>
    </source>
</evidence>
<accession>A0A7T9UG28</accession>
<dbReference type="GeneID" id="66213073"/>
<name>A0A7T9UG28_9GAMM</name>
<organism evidence="1 2">
    <name type="scientific">Acinetobacter ursingii</name>
    <dbReference type="NCBI Taxonomy" id="108980"/>
    <lineage>
        <taxon>Bacteria</taxon>
        <taxon>Pseudomonadati</taxon>
        <taxon>Pseudomonadota</taxon>
        <taxon>Gammaproteobacteria</taxon>
        <taxon>Moraxellales</taxon>
        <taxon>Moraxellaceae</taxon>
        <taxon>Acinetobacter</taxon>
    </lineage>
</organism>
<proteinExistence type="predicted"/>
<reference evidence="1 2" key="1">
    <citation type="submission" date="2021-01" db="EMBL/GenBank/DDBJ databases">
        <title>FDA dAtabase for Regulatory Grade micrObial Sequences (FDA-ARGOS): Supporting development and validation of Infectious Disease Dx tests.</title>
        <authorList>
            <person name="Sproer C."/>
            <person name="Gronow S."/>
            <person name="Severitt S."/>
            <person name="Schroder I."/>
            <person name="Tallon L."/>
            <person name="Sadzewicz L."/>
            <person name="Zhao X."/>
            <person name="Boylan J."/>
            <person name="Ott S."/>
            <person name="Bowen H."/>
            <person name="Vavikolanu K."/>
            <person name="Mehta A."/>
            <person name="Aluvathingal J."/>
            <person name="Nadendla S."/>
            <person name="Lowell S."/>
            <person name="Myers T."/>
            <person name="Yan Y."/>
            <person name="Sichtig H."/>
        </authorList>
    </citation>
    <scope>NUCLEOTIDE SEQUENCE [LARGE SCALE GENOMIC DNA]</scope>
    <source>
        <strain evidence="1 2">FDAARGOS_1096</strain>
    </source>
</reference>